<dbReference type="PANTHER" id="PTHR30244:SF34">
    <property type="entry name" value="DTDP-4-AMINO-4,6-DIDEOXYGALACTOSE TRANSAMINASE"/>
    <property type="match status" value="1"/>
</dbReference>
<evidence type="ECO:0000256" key="1">
    <source>
        <dbReference type="ARBA" id="ARBA00037999"/>
    </source>
</evidence>
<reference evidence="3 4" key="1">
    <citation type="submission" date="2019-09" db="EMBL/GenBank/DDBJ databases">
        <title>Gimesia benthica sp. nov., a novel bacterium isolated from deep-sea water of the Northwest Indian Ocean.</title>
        <authorList>
            <person name="Dai X."/>
        </authorList>
    </citation>
    <scope>NUCLEOTIDE SEQUENCE [LARGE SCALE GENOMIC DNA]</scope>
    <source>
        <strain evidence="3 4">E7</strain>
    </source>
</reference>
<keyword evidence="2" id="KW-0663">Pyridoxal phosphate</keyword>
<comment type="similarity">
    <text evidence="1 2">Belongs to the DegT/DnrJ/EryC1 family.</text>
</comment>
<dbReference type="PANTHER" id="PTHR30244">
    <property type="entry name" value="TRANSAMINASE"/>
    <property type="match status" value="1"/>
</dbReference>
<proteinExistence type="inferred from homology"/>
<evidence type="ECO:0008006" key="5">
    <source>
        <dbReference type="Google" id="ProtNLM"/>
    </source>
</evidence>
<organism evidence="3 4">
    <name type="scientific">Gimesia benthica</name>
    <dbReference type="NCBI Taxonomy" id="2608982"/>
    <lineage>
        <taxon>Bacteria</taxon>
        <taxon>Pseudomonadati</taxon>
        <taxon>Planctomycetota</taxon>
        <taxon>Planctomycetia</taxon>
        <taxon>Planctomycetales</taxon>
        <taxon>Planctomycetaceae</taxon>
        <taxon>Gimesia</taxon>
    </lineage>
</organism>
<gene>
    <name evidence="3" type="ORF">F1728_24335</name>
</gene>
<dbReference type="KEGG" id="gim:F1728_24335"/>
<dbReference type="SUPFAM" id="SSF53383">
    <property type="entry name" value="PLP-dependent transferases"/>
    <property type="match status" value="1"/>
</dbReference>
<dbReference type="GO" id="GO:0000271">
    <property type="term" value="P:polysaccharide biosynthetic process"/>
    <property type="evidence" value="ECO:0007669"/>
    <property type="project" value="TreeGrafter"/>
</dbReference>
<keyword evidence="4" id="KW-1185">Reference proteome</keyword>
<protein>
    <recommendedName>
        <fullName evidence="5">DegT/DnrJ/EryC1/StrS aminotransferase family protein</fullName>
    </recommendedName>
</protein>
<dbReference type="InterPro" id="IPR000653">
    <property type="entry name" value="DegT/StrS_aminotransferase"/>
</dbReference>
<evidence type="ECO:0000313" key="4">
    <source>
        <dbReference type="Proteomes" id="UP000427281"/>
    </source>
</evidence>
<dbReference type="AlphaFoldDB" id="A0A6I6AKN9"/>
<dbReference type="InterPro" id="IPR015424">
    <property type="entry name" value="PyrdxlP-dep_Trfase"/>
</dbReference>
<sequence>MIYQSCFQPDHSFDPSMFSGLDSESGFNAALTAFCPELLNPEIHKQIPHFAELLYLWRSSPKDQHDWIGYFTGSLQETPEDLFPEEIEIEALLEKNVILSGSKISSHLGLASQSEKMYPGITSYIMSLFADLQEEIPGDYFELKEGFTVGTLIMQKAAFHQFMEWIYRFIQFSFEKINSAEFLIRNPEKGIEVVVNSLFIIWYLKKNCTIYDLNSRTSYVGGRYETQTSQIQVSLGCVSYNRQADQNLLEASRTGRIASGRFVEELEHKFAEKLNAKHAIAVCNGTMADAVALSAISVKTGFNNVIVPSLTFIAQANAIRHAGLNPLFVDVGTDGLMEHVVDLAERNQAILYPVHLMGKVCRWVSQLQSSLPVLEDACEALGSQFEGRYAGTMGMAGTFSMYVSHSFTSGEGGMIVTNDDEIAELCKSIRAHGRLGDNVNERFCFPRLGFNAKMSNIQAAYATAHIDDFEEMIQKRKQVVRQLADRLGDDFEIATNDIVAHGFPIRYADKMSRDRALEEISKSGIECRPLFSNIAREHFCTNSEFPNAEAISSQYLYVPCHQQIGKNDIERIYRSVSSSRNL</sequence>
<dbReference type="Gene3D" id="3.40.640.10">
    <property type="entry name" value="Type I PLP-dependent aspartate aminotransferase-like (Major domain)"/>
    <property type="match status" value="1"/>
</dbReference>
<dbReference type="GO" id="GO:0008483">
    <property type="term" value="F:transaminase activity"/>
    <property type="evidence" value="ECO:0007669"/>
    <property type="project" value="TreeGrafter"/>
</dbReference>
<dbReference type="GO" id="GO:0030170">
    <property type="term" value="F:pyridoxal phosphate binding"/>
    <property type="evidence" value="ECO:0007669"/>
    <property type="project" value="TreeGrafter"/>
</dbReference>
<dbReference type="EMBL" id="CP043930">
    <property type="protein sequence ID" value="QGQ25620.1"/>
    <property type="molecule type" value="Genomic_DNA"/>
</dbReference>
<dbReference type="Proteomes" id="UP000427281">
    <property type="component" value="Chromosome"/>
</dbReference>
<evidence type="ECO:0000313" key="3">
    <source>
        <dbReference type="EMBL" id="QGQ25620.1"/>
    </source>
</evidence>
<name>A0A6I6AKN9_9PLAN</name>
<dbReference type="Pfam" id="PF01041">
    <property type="entry name" value="DegT_DnrJ_EryC1"/>
    <property type="match status" value="1"/>
</dbReference>
<dbReference type="RefSeq" id="WP_155366269.1">
    <property type="nucleotide sequence ID" value="NZ_CP043930.1"/>
</dbReference>
<accession>A0A6I6AKN9</accession>
<evidence type="ECO:0000256" key="2">
    <source>
        <dbReference type="RuleBase" id="RU004508"/>
    </source>
</evidence>
<dbReference type="InterPro" id="IPR015421">
    <property type="entry name" value="PyrdxlP-dep_Trfase_major"/>
</dbReference>